<evidence type="ECO:0000313" key="1">
    <source>
        <dbReference type="EMBL" id="KAG6951336.1"/>
    </source>
</evidence>
<sequence>MLGRLRPGRRTPRSRRATLNTRLRLLLAVSVHVTRRTMSLTHRRHPRNILLVENNQCPGRLPSLWPLRFHCFFRESSFSRILGPQVNIVRSFQV</sequence>
<evidence type="ECO:0000313" key="2">
    <source>
        <dbReference type="Proteomes" id="UP000688947"/>
    </source>
</evidence>
<accession>A0A8T1TZN6</accession>
<gene>
    <name evidence="1" type="ORF">JG687_00013686</name>
</gene>
<name>A0A8T1TZN6_9STRA</name>
<dbReference type="Proteomes" id="UP000688947">
    <property type="component" value="Unassembled WGS sequence"/>
</dbReference>
<protein>
    <submittedName>
        <fullName evidence="1">Uncharacterized protein</fullName>
    </submittedName>
</protein>
<dbReference type="EMBL" id="JAENGZ010001026">
    <property type="protein sequence ID" value="KAG6951336.1"/>
    <property type="molecule type" value="Genomic_DNA"/>
</dbReference>
<reference evidence="1" key="1">
    <citation type="submission" date="2021-01" db="EMBL/GenBank/DDBJ databases">
        <title>Phytophthora aleatoria, a newly-described species from Pinus radiata is distinct from Phytophthora cactorum isolates based on comparative genomics.</title>
        <authorList>
            <person name="Mcdougal R."/>
            <person name="Panda P."/>
            <person name="Williams N."/>
            <person name="Studholme D.J."/>
        </authorList>
    </citation>
    <scope>NUCLEOTIDE SEQUENCE</scope>
    <source>
        <strain evidence="1">NZFS 3830</strain>
    </source>
</reference>
<dbReference type="AlphaFoldDB" id="A0A8T1TZN6"/>
<comment type="caution">
    <text evidence="1">The sequence shown here is derived from an EMBL/GenBank/DDBJ whole genome shotgun (WGS) entry which is preliminary data.</text>
</comment>
<organism evidence="1 2">
    <name type="scientific">Phytophthora cactorum</name>
    <dbReference type="NCBI Taxonomy" id="29920"/>
    <lineage>
        <taxon>Eukaryota</taxon>
        <taxon>Sar</taxon>
        <taxon>Stramenopiles</taxon>
        <taxon>Oomycota</taxon>
        <taxon>Peronosporomycetes</taxon>
        <taxon>Peronosporales</taxon>
        <taxon>Peronosporaceae</taxon>
        <taxon>Phytophthora</taxon>
    </lineage>
</organism>
<proteinExistence type="predicted"/>